<dbReference type="Gene3D" id="3.40.50.720">
    <property type="entry name" value="NAD(P)-binding Rossmann-like Domain"/>
    <property type="match status" value="1"/>
</dbReference>
<evidence type="ECO:0000256" key="5">
    <source>
        <dbReference type="ARBA" id="ARBA00022989"/>
    </source>
</evidence>
<dbReference type="Pfam" id="PF13727">
    <property type="entry name" value="CoA_binding_3"/>
    <property type="match status" value="1"/>
</dbReference>
<keyword evidence="4 7" id="KW-0812">Transmembrane</keyword>
<dbReference type="EMBL" id="MGDF01000119">
    <property type="protein sequence ID" value="OGL44930.1"/>
    <property type="molecule type" value="Genomic_DNA"/>
</dbReference>
<feature type="transmembrane region" description="Helical" evidence="7">
    <location>
        <begin position="12"/>
        <end position="31"/>
    </location>
</feature>
<evidence type="ECO:0000313" key="9">
    <source>
        <dbReference type="EMBL" id="OGL44930.1"/>
    </source>
</evidence>
<evidence type="ECO:0000256" key="3">
    <source>
        <dbReference type="ARBA" id="ARBA00022679"/>
    </source>
</evidence>
<feature type="transmembrane region" description="Helical" evidence="7">
    <location>
        <begin position="51"/>
        <end position="72"/>
    </location>
</feature>
<sequence>MLKKHNELFLSILFIGDLFMVSFSWLFAYYLRFYEIKLIPVTKGLPPIRGYLYLLVFLLLITGWIFKSFKLYVPRRHSLDIDEFFCIVKATVSLMVIIGFITFFYRDYSYSRVVMAYFCIVNIASMTVARGTIRKILKFFRKRGYNLRWVLIAGAGEAAVEIIQKIKEHPELGFRIQGYLDDNITSLPQSLHAEYLGRIGDLKFILSKNKIDQIFIAFPLSAGEQFNRCMEQLKDEIVDIKIIPDIYQFLTLNAGVEDFLGMPIINISEGPLYGWNQVIKRFMDIVFSLAAIIIFHLVIPLMPLIYLLTKLTSNGPVFYKQERMGLDGKRFNVYKIRTMKVDAEKETGAVWANPDDPRRTKFGSFLRETSLDEFPQLFNVLKGEMSLVGPRPERPVFVDKFKKTIPKYMLRHKIKAGCTGWAQVNGWRGNTSLEKRIEYDLYYLENWSLLFDLKILWLTLWKGLINKNAY</sequence>
<feature type="transmembrane region" description="Helical" evidence="7">
    <location>
        <begin position="285"/>
        <end position="308"/>
    </location>
</feature>
<evidence type="ECO:0000256" key="6">
    <source>
        <dbReference type="ARBA" id="ARBA00023136"/>
    </source>
</evidence>
<evidence type="ECO:0000256" key="2">
    <source>
        <dbReference type="ARBA" id="ARBA00006464"/>
    </source>
</evidence>
<dbReference type="InterPro" id="IPR017473">
    <property type="entry name" value="Undecaprenyl-P_gluc_Ptfrase"/>
</dbReference>
<keyword evidence="6 7" id="KW-0472">Membrane</keyword>
<evidence type="ECO:0000259" key="8">
    <source>
        <dbReference type="Pfam" id="PF02397"/>
    </source>
</evidence>
<dbReference type="PANTHER" id="PTHR30576">
    <property type="entry name" value="COLANIC BIOSYNTHESIS UDP-GLUCOSE LIPID CARRIER TRANSFERASE"/>
    <property type="match status" value="1"/>
</dbReference>
<comment type="caution">
    <text evidence="9">The sequence shown here is derived from an EMBL/GenBank/DDBJ whole genome shotgun (WGS) entry which is preliminary data.</text>
</comment>
<keyword evidence="3 9" id="KW-0808">Transferase</keyword>
<dbReference type="InterPro" id="IPR003362">
    <property type="entry name" value="Bact_transf"/>
</dbReference>
<feature type="transmembrane region" description="Helical" evidence="7">
    <location>
        <begin position="111"/>
        <end position="133"/>
    </location>
</feature>
<dbReference type="NCBIfam" id="TIGR03023">
    <property type="entry name" value="WcaJ_sugtrans"/>
    <property type="match status" value="1"/>
</dbReference>
<accession>A0A1F7RU72</accession>
<evidence type="ECO:0000256" key="7">
    <source>
        <dbReference type="SAM" id="Phobius"/>
    </source>
</evidence>
<keyword evidence="5 7" id="KW-1133">Transmembrane helix</keyword>
<dbReference type="InterPro" id="IPR017475">
    <property type="entry name" value="EPS_sugar_tfrase"/>
</dbReference>
<dbReference type="NCBIfam" id="TIGR03025">
    <property type="entry name" value="EPS_sugtrans"/>
    <property type="match status" value="1"/>
</dbReference>
<dbReference type="Pfam" id="PF02397">
    <property type="entry name" value="Bac_transf"/>
    <property type="match status" value="1"/>
</dbReference>
<organism evidence="9 10">
    <name type="scientific">Candidatus Schekmanbacteria bacterium RBG_16_38_11</name>
    <dbReference type="NCBI Taxonomy" id="1817880"/>
    <lineage>
        <taxon>Bacteria</taxon>
        <taxon>Candidatus Schekmaniibacteriota</taxon>
    </lineage>
</organism>
<comment type="subcellular location">
    <subcellularLocation>
        <location evidence="1">Membrane</location>
        <topology evidence="1">Multi-pass membrane protein</topology>
    </subcellularLocation>
</comment>
<protein>
    <submittedName>
        <fullName evidence="9">Undecaprenyl-phosphate glucose phosphotransferase</fullName>
    </submittedName>
</protein>
<name>A0A1F7RU72_9BACT</name>
<evidence type="ECO:0000256" key="4">
    <source>
        <dbReference type="ARBA" id="ARBA00022692"/>
    </source>
</evidence>
<comment type="similarity">
    <text evidence="2">Belongs to the bacterial sugar transferase family.</text>
</comment>
<evidence type="ECO:0000256" key="1">
    <source>
        <dbReference type="ARBA" id="ARBA00004141"/>
    </source>
</evidence>
<dbReference type="GO" id="GO:0016780">
    <property type="term" value="F:phosphotransferase activity, for other substituted phosphate groups"/>
    <property type="evidence" value="ECO:0007669"/>
    <property type="project" value="TreeGrafter"/>
</dbReference>
<reference evidence="9 10" key="1">
    <citation type="journal article" date="2016" name="Nat. Commun.">
        <title>Thousands of microbial genomes shed light on interconnected biogeochemical processes in an aquifer system.</title>
        <authorList>
            <person name="Anantharaman K."/>
            <person name="Brown C.T."/>
            <person name="Hug L.A."/>
            <person name="Sharon I."/>
            <person name="Castelle C.J."/>
            <person name="Probst A.J."/>
            <person name="Thomas B.C."/>
            <person name="Singh A."/>
            <person name="Wilkins M.J."/>
            <person name="Karaoz U."/>
            <person name="Brodie E.L."/>
            <person name="Williams K.H."/>
            <person name="Hubbard S.S."/>
            <person name="Banfield J.F."/>
        </authorList>
    </citation>
    <scope>NUCLEOTIDE SEQUENCE [LARGE SCALE GENOMIC DNA]</scope>
</reference>
<dbReference type="AlphaFoldDB" id="A0A1F7RU72"/>
<dbReference type="PANTHER" id="PTHR30576:SF0">
    <property type="entry name" value="UNDECAPRENYL-PHOSPHATE N-ACETYLGALACTOSAMINYL 1-PHOSPHATE TRANSFERASE-RELATED"/>
    <property type="match status" value="1"/>
</dbReference>
<dbReference type="GO" id="GO:0016020">
    <property type="term" value="C:membrane"/>
    <property type="evidence" value="ECO:0007669"/>
    <property type="project" value="UniProtKB-SubCell"/>
</dbReference>
<feature type="domain" description="Bacterial sugar transferase" evidence="8">
    <location>
        <begin position="280"/>
        <end position="462"/>
    </location>
</feature>
<dbReference type="Proteomes" id="UP000178435">
    <property type="component" value="Unassembled WGS sequence"/>
</dbReference>
<proteinExistence type="inferred from homology"/>
<evidence type="ECO:0000313" key="10">
    <source>
        <dbReference type="Proteomes" id="UP000178435"/>
    </source>
</evidence>
<gene>
    <name evidence="9" type="ORF">A2149_03250</name>
</gene>
<feature type="transmembrane region" description="Helical" evidence="7">
    <location>
        <begin position="84"/>
        <end position="105"/>
    </location>
</feature>